<dbReference type="GO" id="GO:0005524">
    <property type="term" value="F:ATP binding"/>
    <property type="evidence" value="ECO:0007669"/>
    <property type="project" value="InterPro"/>
</dbReference>
<dbReference type="SUPFAM" id="SSF52540">
    <property type="entry name" value="P-loop containing nucleoside triphosphate hydrolases"/>
    <property type="match status" value="1"/>
</dbReference>
<keyword evidence="2" id="KW-1185">Reference proteome</keyword>
<dbReference type="InterPro" id="IPR003724">
    <property type="entry name" value="CblAdoTrfase_CobA"/>
</dbReference>
<dbReference type="PANTHER" id="PTHR46638">
    <property type="entry name" value="CORRINOID ADENOSYLTRANSFERASE"/>
    <property type="match status" value="1"/>
</dbReference>
<gene>
    <name evidence="1" type="ORF">EDD61_12721</name>
</gene>
<sequence>MLHIYHGDGKGKTTAALGLVMRELGHAQKVLVVQFLKDGKSGEISFLKQQPLVTCLYSPMPKLFYYQMGQEMRVTTALSQHALFETAEQTAAQYACILLDEALDALQLGILQEIEMLAFLNANKAREIILTGRNPSKNILACGDYITQMKLEKHPYQKQQAPRKGVEY</sequence>
<protein>
    <submittedName>
        <fullName evidence="1">Cob(I)alamin adenosyltransferase</fullName>
    </submittedName>
</protein>
<reference evidence="1 2" key="1">
    <citation type="submission" date="2019-03" db="EMBL/GenBank/DDBJ databases">
        <title>Genomic Encyclopedia of Type Strains, Phase IV (KMG-IV): sequencing the most valuable type-strain genomes for metagenomic binning, comparative biology and taxonomic classification.</title>
        <authorList>
            <person name="Goeker M."/>
        </authorList>
    </citation>
    <scope>NUCLEOTIDE SEQUENCE [LARGE SCALE GENOMIC DNA]</scope>
    <source>
        <strain evidence="1 2">DSM 29481</strain>
    </source>
</reference>
<accession>A0A4R3SXX7</accession>
<proteinExistence type="predicted"/>
<dbReference type="Pfam" id="PF02572">
    <property type="entry name" value="CobA_CobO_BtuR"/>
    <property type="match status" value="1"/>
</dbReference>
<dbReference type="GO" id="GO:0009236">
    <property type="term" value="P:cobalamin biosynthetic process"/>
    <property type="evidence" value="ECO:0007669"/>
    <property type="project" value="InterPro"/>
</dbReference>
<dbReference type="AlphaFoldDB" id="A0A4R3SXX7"/>
<organism evidence="1 2">
    <name type="scientific">Longicatena caecimuris</name>
    <dbReference type="NCBI Taxonomy" id="1796635"/>
    <lineage>
        <taxon>Bacteria</taxon>
        <taxon>Bacillati</taxon>
        <taxon>Bacillota</taxon>
        <taxon>Erysipelotrichia</taxon>
        <taxon>Erysipelotrichales</taxon>
        <taxon>Erysipelotrichaceae</taxon>
        <taxon>Longicatena</taxon>
    </lineage>
</organism>
<dbReference type="PIRSF" id="PIRSF015617">
    <property type="entry name" value="Adensltrnsf_CobA"/>
    <property type="match status" value="1"/>
</dbReference>
<evidence type="ECO:0000313" key="1">
    <source>
        <dbReference type="EMBL" id="TCU53683.1"/>
    </source>
</evidence>
<dbReference type="InterPro" id="IPR027417">
    <property type="entry name" value="P-loop_NTPase"/>
</dbReference>
<dbReference type="GO" id="GO:0008817">
    <property type="term" value="F:corrinoid adenosyltransferase activity"/>
    <property type="evidence" value="ECO:0007669"/>
    <property type="project" value="InterPro"/>
</dbReference>
<dbReference type="PANTHER" id="PTHR46638:SF1">
    <property type="entry name" value="CORRINOID ADENOSYLTRANSFERASE"/>
    <property type="match status" value="1"/>
</dbReference>
<dbReference type="GeneID" id="73794694"/>
<keyword evidence="1" id="KW-0808">Transferase</keyword>
<dbReference type="RefSeq" id="WP_008689982.1">
    <property type="nucleotide sequence ID" value="NZ_AP024510.1"/>
</dbReference>
<dbReference type="Gene3D" id="3.40.50.300">
    <property type="entry name" value="P-loop containing nucleotide triphosphate hydrolases"/>
    <property type="match status" value="1"/>
</dbReference>
<dbReference type="Proteomes" id="UP000295773">
    <property type="component" value="Unassembled WGS sequence"/>
</dbReference>
<dbReference type="EMBL" id="SMBP01000027">
    <property type="protein sequence ID" value="TCU53683.1"/>
    <property type="molecule type" value="Genomic_DNA"/>
</dbReference>
<evidence type="ECO:0000313" key="2">
    <source>
        <dbReference type="Proteomes" id="UP000295773"/>
    </source>
</evidence>
<comment type="caution">
    <text evidence="1">The sequence shown here is derived from an EMBL/GenBank/DDBJ whole genome shotgun (WGS) entry which is preliminary data.</text>
</comment>
<name>A0A4R3SXX7_9FIRM</name>